<feature type="signal peptide" evidence="1">
    <location>
        <begin position="1"/>
        <end position="25"/>
    </location>
</feature>
<name>A0AAE6IW82_TREPH</name>
<dbReference type="AlphaFoldDB" id="A0AAE6IW82"/>
<keyword evidence="1" id="KW-0732">Signal</keyword>
<dbReference type="EMBL" id="CP042817">
    <property type="protein sequence ID" value="QEJ99258.1"/>
    <property type="molecule type" value="Genomic_DNA"/>
</dbReference>
<sequence length="502" mass="55462">MQKKVKWFIAAFVAASLFLSCPHPTNDAGGGKSKFIPENITSIDTQKDEQAKKIIEKLLANGGKHSADVFVVMGGEKAPDGTTVQDYEQRGPYETTLTVKDNGDGTYFLASSEMIFGLMPLSVVSIFPKVRIVKTARGTYSLESVEKGFSGFYELLGGDPVLPDLIADEADFMDIEKVKPYATYCGQSSTVRTNASELVLDGEKLKIKAILDWNLKLDTIIAQAPAYAVEGLLEDVKEEREKKAKGEETGSWYKDYDGKTDEEIIALVAKEQKDKLPTMAYMFENVKSAFGTKGDYIFDPDDDSYKKSGEVVLKKADSRSRSVVSALVGSAIDNEQPLSIEALYSMPAQPVIDTVFTREELIQQMLGTWDIPSSALSKGKPVVLKDHDNVLPDNTIRWTVAESGELLDFTSNWFKIGKMPFSGQAKLQVQKSSIKYGDNALDFTGSGLYSVLDQQGKMTLQGHYDGYTRQITLTVICNDKIKMIWIVPVKVDLKIVSKGKMQ</sequence>
<organism evidence="2 3">
    <name type="scientific">Treponema phagedenis</name>
    <dbReference type="NCBI Taxonomy" id="162"/>
    <lineage>
        <taxon>Bacteria</taxon>
        <taxon>Pseudomonadati</taxon>
        <taxon>Spirochaetota</taxon>
        <taxon>Spirochaetia</taxon>
        <taxon>Spirochaetales</taxon>
        <taxon>Treponemataceae</taxon>
        <taxon>Treponema</taxon>
    </lineage>
</organism>
<dbReference type="RefSeq" id="WP_148884630.1">
    <property type="nucleotide sequence ID" value="NZ_CP042817.1"/>
</dbReference>
<dbReference type="PROSITE" id="PS51257">
    <property type="entry name" value="PROKAR_LIPOPROTEIN"/>
    <property type="match status" value="1"/>
</dbReference>
<evidence type="ECO:0008006" key="4">
    <source>
        <dbReference type="Google" id="ProtNLM"/>
    </source>
</evidence>
<accession>A0AAE6IW82</accession>
<evidence type="ECO:0000313" key="2">
    <source>
        <dbReference type="EMBL" id="QEJ99258.1"/>
    </source>
</evidence>
<evidence type="ECO:0000313" key="3">
    <source>
        <dbReference type="Proteomes" id="UP000323594"/>
    </source>
</evidence>
<protein>
    <recommendedName>
        <fullName evidence="4">Lipoprotein</fullName>
    </recommendedName>
</protein>
<dbReference type="Proteomes" id="UP000323594">
    <property type="component" value="Chromosome"/>
</dbReference>
<feature type="chain" id="PRO_5042017515" description="Lipoprotein" evidence="1">
    <location>
        <begin position="26"/>
        <end position="502"/>
    </location>
</feature>
<gene>
    <name evidence="2" type="ORF">FUT82_15535</name>
</gene>
<proteinExistence type="predicted"/>
<reference evidence="2 3" key="1">
    <citation type="submission" date="2019-08" db="EMBL/GenBank/DDBJ databases">
        <authorList>
            <person name="Kuhnert P."/>
        </authorList>
    </citation>
    <scope>NUCLEOTIDE SEQUENCE [LARGE SCALE GENOMIC DNA]</scope>
    <source>
        <strain evidence="2 3">B36.5</strain>
    </source>
</reference>
<evidence type="ECO:0000256" key="1">
    <source>
        <dbReference type="SAM" id="SignalP"/>
    </source>
</evidence>